<dbReference type="Proteomes" id="UP001271007">
    <property type="component" value="Unassembled WGS sequence"/>
</dbReference>
<name>A0AAJ0GIA9_9PEZI</name>
<dbReference type="PROSITE" id="PS50088">
    <property type="entry name" value="ANK_REPEAT"/>
    <property type="match status" value="1"/>
</dbReference>
<evidence type="ECO:0000313" key="6">
    <source>
        <dbReference type="Proteomes" id="UP001271007"/>
    </source>
</evidence>
<comment type="caution">
    <text evidence="5">The sequence shown here is derived from an EMBL/GenBank/DDBJ whole genome shotgun (WGS) entry which is preliminary data.</text>
</comment>
<gene>
    <name evidence="5" type="ORF">LTR09_001202</name>
</gene>
<feature type="compositionally biased region" description="Basic and acidic residues" evidence="4">
    <location>
        <begin position="93"/>
        <end position="114"/>
    </location>
</feature>
<protein>
    <recommendedName>
        <fullName evidence="7">Ankyrin repeat protein</fullName>
    </recommendedName>
</protein>
<accession>A0AAJ0GIA9</accession>
<evidence type="ECO:0000256" key="4">
    <source>
        <dbReference type="SAM" id="MobiDB-lite"/>
    </source>
</evidence>
<dbReference type="EMBL" id="JAWDJX010000002">
    <property type="protein sequence ID" value="KAK3058124.1"/>
    <property type="molecule type" value="Genomic_DNA"/>
</dbReference>
<proteinExistence type="predicted"/>
<dbReference type="Gene3D" id="1.25.40.20">
    <property type="entry name" value="Ankyrin repeat-containing domain"/>
    <property type="match status" value="2"/>
</dbReference>
<dbReference type="PROSITE" id="PS50297">
    <property type="entry name" value="ANK_REP_REGION"/>
    <property type="match status" value="1"/>
</dbReference>
<dbReference type="SMART" id="SM00248">
    <property type="entry name" value="ANK"/>
    <property type="match status" value="4"/>
</dbReference>
<evidence type="ECO:0008006" key="7">
    <source>
        <dbReference type="Google" id="ProtNLM"/>
    </source>
</evidence>
<evidence type="ECO:0000256" key="3">
    <source>
        <dbReference type="PROSITE-ProRule" id="PRU00023"/>
    </source>
</evidence>
<evidence type="ECO:0000256" key="1">
    <source>
        <dbReference type="ARBA" id="ARBA00022737"/>
    </source>
</evidence>
<feature type="region of interest" description="Disordered" evidence="4">
    <location>
        <begin position="1"/>
        <end position="24"/>
    </location>
</feature>
<dbReference type="PANTHER" id="PTHR24198">
    <property type="entry name" value="ANKYRIN REPEAT AND PROTEIN KINASE DOMAIN-CONTAINING PROTEIN"/>
    <property type="match status" value="1"/>
</dbReference>
<dbReference type="AlphaFoldDB" id="A0AAJ0GIA9"/>
<dbReference type="Pfam" id="PF12796">
    <property type="entry name" value="Ank_2"/>
    <property type="match status" value="1"/>
</dbReference>
<evidence type="ECO:0000256" key="2">
    <source>
        <dbReference type="ARBA" id="ARBA00023043"/>
    </source>
</evidence>
<keyword evidence="6" id="KW-1185">Reference proteome</keyword>
<organism evidence="5 6">
    <name type="scientific">Extremus antarcticus</name>
    <dbReference type="NCBI Taxonomy" id="702011"/>
    <lineage>
        <taxon>Eukaryota</taxon>
        <taxon>Fungi</taxon>
        <taxon>Dikarya</taxon>
        <taxon>Ascomycota</taxon>
        <taxon>Pezizomycotina</taxon>
        <taxon>Dothideomycetes</taxon>
        <taxon>Dothideomycetidae</taxon>
        <taxon>Mycosphaerellales</taxon>
        <taxon>Extremaceae</taxon>
        <taxon>Extremus</taxon>
    </lineage>
</organism>
<dbReference type="InterPro" id="IPR036770">
    <property type="entry name" value="Ankyrin_rpt-contain_sf"/>
</dbReference>
<reference evidence="5" key="1">
    <citation type="submission" date="2023-04" db="EMBL/GenBank/DDBJ databases">
        <title>Black Yeasts Isolated from many extreme environments.</title>
        <authorList>
            <person name="Coleine C."/>
            <person name="Stajich J.E."/>
            <person name="Selbmann L."/>
        </authorList>
    </citation>
    <scope>NUCLEOTIDE SEQUENCE</scope>
    <source>
        <strain evidence="5">CCFEE 5312</strain>
    </source>
</reference>
<evidence type="ECO:0000313" key="5">
    <source>
        <dbReference type="EMBL" id="KAK3058124.1"/>
    </source>
</evidence>
<dbReference type="SUPFAM" id="SSF48403">
    <property type="entry name" value="Ankyrin repeat"/>
    <property type="match status" value="1"/>
</dbReference>
<keyword evidence="2 3" id="KW-0040">ANK repeat</keyword>
<dbReference type="InterPro" id="IPR002110">
    <property type="entry name" value="Ankyrin_rpt"/>
</dbReference>
<dbReference type="PANTHER" id="PTHR24198:SF165">
    <property type="entry name" value="ANKYRIN REPEAT-CONTAINING PROTEIN-RELATED"/>
    <property type="match status" value="1"/>
</dbReference>
<keyword evidence="1" id="KW-0677">Repeat</keyword>
<feature type="repeat" description="ANK" evidence="3">
    <location>
        <begin position="181"/>
        <end position="213"/>
    </location>
</feature>
<sequence length="557" mass="60838">MELPDLPPYALESQGLPTPPEGTVLNQFPWDSKYLGDPFWYDSLGRSLVEQKKVFTVPRSGEEQVAMVKELLDDCEFQVDLNDDVESSDGGDGGEHKTKEEAKQERRNEEDSKRVQSVALEAAMKGSAAVMSYLIKERGLRADRTLDQLCLELHIAAREGYNDVLEVLIDQAGASIEAEESGATALYQAVAAGQVPTAQWLLQRGALYAPLDSNPGYIFGAAAVSGNIEVMEVLFSFAEKKEPEMATSTWTSGRAIAHAARSGSAEMMKLVMGKGGYGKGAENTRSQHEDAVVAIAMAIRNDKTDPTCLGLAIDAAFAKDENQNFVRSEEPFVIEQLSTAVANCCARAKSEDMKSMLQLVLDATTLTIDSEGFKKMLTGSLHWCYLPRSRECAQELLENWAVSPNVFDPNENLAPYSLCLIHGGVDCRDVEYAKFWLDHGADIHLARGQYCNGPTALARAIEIQAEEIVRLLLEYGGPVAKIESGLSGSKEIKATISADELQRVEILSSDANLGGRTHVSLHFDDGVPEAWLSKIQMRQSDAELVKDGSGRPLKNLE</sequence>
<feature type="region of interest" description="Disordered" evidence="4">
    <location>
        <begin position="82"/>
        <end position="114"/>
    </location>
</feature>